<accession>A0A6H9ZA70</accession>
<dbReference type="Proteomes" id="UP000468735">
    <property type="component" value="Unassembled WGS sequence"/>
</dbReference>
<keyword evidence="1" id="KW-0812">Transmembrane</keyword>
<evidence type="ECO:0000313" key="3">
    <source>
        <dbReference type="Proteomes" id="UP000468735"/>
    </source>
</evidence>
<evidence type="ECO:0000313" key="2">
    <source>
        <dbReference type="EMBL" id="KAB2352595.1"/>
    </source>
</evidence>
<gene>
    <name evidence="2" type="ORF">F8566_02745</name>
</gene>
<dbReference type="RefSeq" id="WP_151557564.1">
    <property type="nucleotide sequence ID" value="NZ_WBMT01000001.1"/>
</dbReference>
<protein>
    <submittedName>
        <fullName evidence="2">Uncharacterized protein</fullName>
    </submittedName>
</protein>
<keyword evidence="3" id="KW-1185">Reference proteome</keyword>
<evidence type="ECO:0000256" key="1">
    <source>
        <dbReference type="SAM" id="Phobius"/>
    </source>
</evidence>
<keyword evidence="1" id="KW-0472">Membrane</keyword>
<dbReference type="EMBL" id="WBMT01000001">
    <property type="protein sequence ID" value="KAB2352595.1"/>
    <property type="molecule type" value="Genomic_DNA"/>
</dbReference>
<sequence length="72" mass="7501">MLAFDNMGDRPVRGTADWQRYEVVLDVPRAAVNVAYGVLLVGAGVVSIAGIRLTPAPSGLRRTGGPLPNSAP</sequence>
<feature type="transmembrane region" description="Helical" evidence="1">
    <location>
        <begin position="34"/>
        <end position="53"/>
    </location>
</feature>
<proteinExistence type="predicted"/>
<comment type="caution">
    <text evidence="2">The sequence shown here is derived from an EMBL/GenBank/DDBJ whole genome shotgun (WGS) entry which is preliminary data.</text>
</comment>
<name>A0A6H9ZA70_9ACTN</name>
<keyword evidence="1" id="KW-1133">Transmembrane helix</keyword>
<reference evidence="2 3" key="1">
    <citation type="submission" date="2019-09" db="EMBL/GenBank/DDBJ databases">
        <title>Actinomadura physcomitrii sp. nov., a novel actinomycete isolated from moss [Physcomitrium sphaericum (Ludw) Fuernr].</title>
        <authorList>
            <person name="Zhuang X."/>
            <person name="Liu C."/>
        </authorList>
    </citation>
    <scope>NUCLEOTIDE SEQUENCE [LARGE SCALE GENOMIC DNA]</scope>
    <source>
        <strain evidence="2 3">HMC1</strain>
    </source>
</reference>
<dbReference type="AlphaFoldDB" id="A0A6H9ZA70"/>
<organism evidence="2 3">
    <name type="scientific">Actinomadura rudentiformis</name>
    <dbReference type="NCBI Taxonomy" id="359158"/>
    <lineage>
        <taxon>Bacteria</taxon>
        <taxon>Bacillati</taxon>
        <taxon>Actinomycetota</taxon>
        <taxon>Actinomycetes</taxon>
        <taxon>Streptosporangiales</taxon>
        <taxon>Thermomonosporaceae</taxon>
        <taxon>Actinomadura</taxon>
    </lineage>
</organism>